<dbReference type="EMBL" id="JADBGQ010000003">
    <property type="protein sequence ID" value="KAG5404217.1"/>
    <property type="molecule type" value="Genomic_DNA"/>
</dbReference>
<reference evidence="2 3" key="1">
    <citation type="submission" date="2021-03" db="EMBL/GenBank/DDBJ databases">
        <authorList>
            <person name="King G.J."/>
            <person name="Bancroft I."/>
            <person name="Baten A."/>
            <person name="Bloomfield J."/>
            <person name="Borpatragohain P."/>
            <person name="He Z."/>
            <person name="Irish N."/>
            <person name="Irwin J."/>
            <person name="Liu K."/>
            <person name="Mauleon R.P."/>
            <person name="Moore J."/>
            <person name="Morris R."/>
            <person name="Ostergaard L."/>
            <person name="Wang B."/>
            <person name="Wells R."/>
        </authorList>
    </citation>
    <scope>NUCLEOTIDE SEQUENCE [LARGE SCALE GENOMIC DNA]</scope>
    <source>
        <strain evidence="2">R-o-18</strain>
        <tissue evidence="2">Leaf</tissue>
    </source>
</reference>
<dbReference type="InterPro" id="IPR006652">
    <property type="entry name" value="Kelch_1"/>
</dbReference>
<feature type="domain" description="F-box" evidence="1">
    <location>
        <begin position="28"/>
        <end position="74"/>
    </location>
</feature>
<dbReference type="Pfam" id="PF25210">
    <property type="entry name" value="Kelch_FKB95"/>
    <property type="match status" value="1"/>
</dbReference>
<dbReference type="InterPro" id="IPR050354">
    <property type="entry name" value="F-box/kelch-repeat_ARATH"/>
</dbReference>
<evidence type="ECO:0000259" key="1">
    <source>
        <dbReference type="PROSITE" id="PS50181"/>
    </source>
</evidence>
<dbReference type="SUPFAM" id="SSF81383">
    <property type="entry name" value="F-box domain"/>
    <property type="match status" value="1"/>
</dbReference>
<dbReference type="PANTHER" id="PTHR24414:SF148">
    <property type="entry name" value="F-BOX DOMAIN-CONTAINING PROTEIN"/>
    <property type="match status" value="1"/>
</dbReference>
<gene>
    <name evidence="2" type="primary">A03p019460.1_BraROA</name>
    <name evidence="2" type="ORF">IGI04_010336</name>
</gene>
<dbReference type="InterPro" id="IPR057499">
    <property type="entry name" value="Kelch_FKB95"/>
</dbReference>
<dbReference type="PANTHER" id="PTHR24414">
    <property type="entry name" value="F-BOX/KELCH-REPEAT PROTEIN SKIP4"/>
    <property type="match status" value="1"/>
</dbReference>
<dbReference type="Pfam" id="PF00646">
    <property type="entry name" value="F-box"/>
    <property type="match status" value="1"/>
</dbReference>
<comment type="caution">
    <text evidence="2">The sequence shown here is derived from an EMBL/GenBank/DDBJ whole genome shotgun (WGS) entry which is preliminary data.</text>
</comment>
<feature type="non-terminal residue" evidence="2">
    <location>
        <position position="1"/>
    </location>
</feature>
<name>A0ABQ7MZW7_BRACM</name>
<evidence type="ECO:0000313" key="3">
    <source>
        <dbReference type="Proteomes" id="UP000823674"/>
    </source>
</evidence>
<keyword evidence="3" id="KW-1185">Reference proteome</keyword>
<dbReference type="InterPro" id="IPR036047">
    <property type="entry name" value="F-box-like_dom_sf"/>
</dbReference>
<dbReference type="Proteomes" id="UP000823674">
    <property type="component" value="Chromosome A03"/>
</dbReference>
<dbReference type="InterPro" id="IPR015915">
    <property type="entry name" value="Kelch-typ_b-propeller"/>
</dbReference>
<accession>A0ABQ7MZW7</accession>
<dbReference type="SUPFAM" id="SSF117281">
    <property type="entry name" value="Kelch motif"/>
    <property type="match status" value="1"/>
</dbReference>
<sequence>KTTQAPMMMMSAGVEQLRRKKRRSVESPPSIMSLPYDMVLNSLARVSRSDLGALSLVSKSIRSLVASAEMYETRSRMGLREECIYVCLGTTFGRKPLEWFILRRKGGQGNRLIPIPMPSFPSRRRATYVSMGWGIYVIGGSIEAVTTSRVSFLDCRTHTWSQLPSMRFARCDAKAGVLDGKIYVTGGCDDAFSRDNPEVFDPKTQTWSSVCIPAPVMNNEVCKVVGPDNIISFKFWSEEGLWNDFFLNARGDDDDCCGGAIIDRLLFSCGLDGIIKWCDPWSGVRKGSMEWYKVNGLEDLQGFLKFDRTNINTILFYGEGADVWNCHMLKRGYTDGLLGLIPGFKISKSAGNIVPFWSVLVGDKLQIWCAEISLERRRQDGQIWGNIQCIDHVFTMCWMLFMVNRTTENRAVRKVKTELRIQDVSADYWLFISVLTVDPGLYVLTSINTRDFPGLRPGYATVGNNRLSFAIHFFKAIDDATPSTIFLMFTEARQELEEAEDVESFPSLAGYVSGIVFSLSLHQQRQSVSSRDLLEEL</sequence>
<dbReference type="PROSITE" id="PS50181">
    <property type="entry name" value="FBOX"/>
    <property type="match status" value="1"/>
</dbReference>
<proteinExistence type="predicted"/>
<dbReference type="SMART" id="SM00612">
    <property type="entry name" value="Kelch"/>
    <property type="match status" value="2"/>
</dbReference>
<protein>
    <recommendedName>
        <fullName evidence="1">F-box domain-containing protein</fullName>
    </recommendedName>
</protein>
<evidence type="ECO:0000313" key="2">
    <source>
        <dbReference type="EMBL" id="KAG5404217.1"/>
    </source>
</evidence>
<dbReference type="InterPro" id="IPR001810">
    <property type="entry name" value="F-box_dom"/>
</dbReference>
<organism evidence="2 3">
    <name type="scientific">Brassica rapa subsp. trilocularis</name>
    <dbReference type="NCBI Taxonomy" id="1813537"/>
    <lineage>
        <taxon>Eukaryota</taxon>
        <taxon>Viridiplantae</taxon>
        <taxon>Streptophyta</taxon>
        <taxon>Embryophyta</taxon>
        <taxon>Tracheophyta</taxon>
        <taxon>Spermatophyta</taxon>
        <taxon>Magnoliopsida</taxon>
        <taxon>eudicotyledons</taxon>
        <taxon>Gunneridae</taxon>
        <taxon>Pentapetalae</taxon>
        <taxon>rosids</taxon>
        <taxon>malvids</taxon>
        <taxon>Brassicales</taxon>
        <taxon>Brassicaceae</taxon>
        <taxon>Brassiceae</taxon>
        <taxon>Brassica</taxon>
    </lineage>
</organism>
<dbReference type="Gene3D" id="2.120.10.80">
    <property type="entry name" value="Kelch-type beta propeller"/>
    <property type="match status" value="1"/>
</dbReference>